<comment type="caution">
    <text evidence="1">The sequence shown here is derived from an EMBL/GenBank/DDBJ whole genome shotgun (WGS) entry which is preliminary data.</text>
</comment>
<dbReference type="Pfam" id="PF19642">
    <property type="entry name" value="DUF6145"/>
    <property type="match status" value="1"/>
</dbReference>
<gene>
    <name evidence="1" type="ORF">BUTYVIB_02290</name>
</gene>
<proteinExistence type="predicted"/>
<dbReference type="eggNOG" id="ENOG5032SB0">
    <property type="taxonomic scope" value="Bacteria"/>
</dbReference>
<accession>D4S2G8</accession>
<keyword evidence="2" id="KW-1185">Reference proteome</keyword>
<dbReference type="InterPro" id="IPR046143">
    <property type="entry name" value="DUF6145"/>
</dbReference>
<dbReference type="GeneID" id="98917600"/>
<dbReference type="STRING" id="45851.BHV86_04205"/>
<dbReference type="RefSeq" id="WP_005604364.1">
    <property type="nucleotide sequence ID" value="NZ_GG663524.1"/>
</dbReference>
<reference evidence="1 2" key="1">
    <citation type="submission" date="2010-02" db="EMBL/GenBank/DDBJ databases">
        <authorList>
            <person name="Weinstock G."/>
            <person name="Sodergren E."/>
            <person name="Clifton S."/>
            <person name="Fulton L."/>
            <person name="Fulton B."/>
            <person name="Courtney L."/>
            <person name="Fronick C."/>
            <person name="Harrison M."/>
            <person name="Strong C."/>
            <person name="Farmer C."/>
            <person name="Delahaunty K."/>
            <person name="Markovic C."/>
            <person name="Hall O."/>
            <person name="Minx P."/>
            <person name="Tomlinson C."/>
            <person name="Mitreva M."/>
            <person name="Nelson J."/>
            <person name="Hou S."/>
            <person name="Wollam A."/>
            <person name="Pepin K.H."/>
            <person name="Johnson M."/>
            <person name="Bhonagiri V."/>
            <person name="Zhang X."/>
            <person name="Suruliraj S."/>
            <person name="Warren W."/>
            <person name="Chinwalla A."/>
            <person name="Mardis E.R."/>
            <person name="Wilson R.K."/>
        </authorList>
    </citation>
    <scope>NUCLEOTIDE SEQUENCE [LARGE SCALE GENOMIC DNA]</scope>
    <source>
        <strain evidence="1 2">DSM 2876</strain>
    </source>
</reference>
<dbReference type="HOGENOM" id="CLU_140862_1_0_9"/>
<evidence type="ECO:0000313" key="1">
    <source>
        <dbReference type="EMBL" id="EFF67423.1"/>
    </source>
</evidence>
<protein>
    <submittedName>
        <fullName evidence="1">Uncharacterized protein</fullName>
    </submittedName>
</protein>
<dbReference type="AlphaFoldDB" id="D4S2G8"/>
<organism evidence="1 2">
    <name type="scientific">Eshraghiella crossota DSM 2876</name>
    <dbReference type="NCBI Taxonomy" id="511680"/>
    <lineage>
        <taxon>Bacteria</taxon>
        <taxon>Bacillati</taxon>
        <taxon>Bacillota</taxon>
        <taxon>Clostridia</taxon>
        <taxon>Lachnospirales</taxon>
        <taxon>Lachnospiraceae</taxon>
        <taxon>Eshraghiella</taxon>
    </lineage>
</organism>
<dbReference type="EMBL" id="ABWN01000040">
    <property type="protein sequence ID" value="EFF67423.1"/>
    <property type="molecule type" value="Genomic_DNA"/>
</dbReference>
<evidence type="ECO:0000313" key="2">
    <source>
        <dbReference type="Proteomes" id="UP000006238"/>
    </source>
</evidence>
<name>D4S2G8_9FIRM</name>
<dbReference type="Proteomes" id="UP000006238">
    <property type="component" value="Unassembled WGS sequence"/>
</dbReference>
<sequence length="110" mass="12546">MKEDLDVLCAASSYDKKFYLNEDFGALPDSIKDELKIMCVLFTEDIGGIIILEFDEEGNLLIRTEADEGDLLYDEIGAGLKVKQLQKDKAETFQALEMYYKVFFLGEDIE</sequence>